<dbReference type="InterPro" id="IPR032710">
    <property type="entry name" value="NTF2-like_dom_sf"/>
</dbReference>
<comment type="caution">
    <text evidence="2">The sequence shown here is derived from an EMBL/GenBank/DDBJ whole genome shotgun (WGS) entry which is preliminary data.</text>
</comment>
<evidence type="ECO:0000259" key="1">
    <source>
        <dbReference type="Pfam" id="PF12680"/>
    </source>
</evidence>
<dbReference type="Gene3D" id="3.10.450.50">
    <property type="match status" value="1"/>
</dbReference>
<name>A0A6P2BQW7_9ACTN</name>
<organism evidence="2 3">
    <name type="scientific">Trebonia kvetii</name>
    <dbReference type="NCBI Taxonomy" id="2480626"/>
    <lineage>
        <taxon>Bacteria</taxon>
        <taxon>Bacillati</taxon>
        <taxon>Actinomycetota</taxon>
        <taxon>Actinomycetes</taxon>
        <taxon>Streptosporangiales</taxon>
        <taxon>Treboniaceae</taxon>
        <taxon>Trebonia</taxon>
    </lineage>
</organism>
<reference evidence="2 3" key="1">
    <citation type="submission" date="2018-11" db="EMBL/GenBank/DDBJ databases">
        <title>Trebonia kvetii gen.nov., sp.nov., a novel acidophilic actinobacterium, and proposal of the new actinobacterial family Treboniaceae fam. nov.</title>
        <authorList>
            <person name="Rapoport D."/>
            <person name="Sagova-Mareckova M."/>
            <person name="Sedlacek I."/>
            <person name="Provaznik J."/>
            <person name="Kralova S."/>
            <person name="Pavlinic D."/>
            <person name="Benes V."/>
            <person name="Kopecky J."/>
        </authorList>
    </citation>
    <scope>NUCLEOTIDE SEQUENCE [LARGE SCALE GENOMIC DNA]</scope>
    <source>
        <strain evidence="2 3">15Tr583</strain>
    </source>
</reference>
<dbReference type="AlphaFoldDB" id="A0A6P2BQW7"/>
<dbReference type="InterPro" id="IPR037401">
    <property type="entry name" value="SnoaL-like"/>
</dbReference>
<evidence type="ECO:0000313" key="3">
    <source>
        <dbReference type="Proteomes" id="UP000460272"/>
    </source>
</evidence>
<dbReference type="Proteomes" id="UP000460272">
    <property type="component" value="Unassembled WGS sequence"/>
</dbReference>
<dbReference type="Pfam" id="PF12680">
    <property type="entry name" value="SnoaL_2"/>
    <property type="match status" value="1"/>
</dbReference>
<accession>A0A6P2BQW7</accession>
<sequence length="114" mass="12566">MAFAERWVKAWNDHDVEAVLAHFADDAVFTSPLATRIFPDSGGVVRGKDALRQYWTAGIQGNPALRFELLGVYAGVDTLVIRFRNEQGADRLEVLTFDGDLVRTGHGTFLASAE</sequence>
<keyword evidence="3" id="KW-1185">Reference proteome</keyword>
<dbReference type="OrthoDB" id="333383at2"/>
<feature type="domain" description="SnoaL-like" evidence="1">
    <location>
        <begin position="4"/>
        <end position="87"/>
    </location>
</feature>
<proteinExistence type="predicted"/>
<evidence type="ECO:0000313" key="2">
    <source>
        <dbReference type="EMBL" id="TVZ01422.1"/>
    </source>
</evidence>
<dbReference type="SUPFAM" id="SSF54427">
    <property type="entry name" value="NTF2-like"/>
    <property type="match status" value="1"/>
</dbReference>
<gene>
    <name evidence="2" type="ORF">EAS64_32545</name>
</gene>
<dbReference type="EMBL" id="RPFW01000007">
    <property type="protein sequence ID" value="TVZ01422.1"/>
    <property type="molecule type" value="Genomic_DNA"/>
</dbReference>
<protein>
    <submittedName>
        <fullName evidence="2">Nuclear transport factor 2 family protein</fullName>
    </submittedName>
</protein>